<keyword evidence="3" id="KW-1185">Reference proteome</keyword>
<comment type="caution">
    <text evidence="2">The sequence shown here is derived from an EMBL/GenBank/DDBJ whole genome shotgun (WGS) entry which is preliminary data.</text>
</comment>
<accession>A0ABR7R4W5</accession>
<name>A0ABR7R4W5_9PROT</name>
<gene>
    <name evidence="2" type="ORF">IBL25_07390</name>
</gene>
<feature type="compositionally biased region" description="Basic and acidic residues" evidence="1">
    <location>
        <begin position="39"/>
        <end position="66"/>
    </location>
</feature>
<reference evidence="2 3" key="1">
    <citation type="journal article" date="2009" name="Int. J. Syst. Evol. Microbiol.">
        <title>Transfer of Teichococcus ludipueritiae and Muricoccus roseus to the genus Roseomonas, as Roseomonas ludipueritiae comb. nov. and Roseomonas rosea comb. nov., respectively, and emended description of the genus Roseomonas.</title>
        <authorList>
            <person name="Sanchez-Porro C."/>
            <person name="Gallego V."/>
            <person name="Busse H.J."/>
            <person name="Kampfer P."/>
            <person name="Ventosa A."/>
        </authorList>
    </citation>
    <scope>NUCLEOTIDE SEQUENCE [LARGE SCALE GENOMIC DNA]</scope>
    <source>
        <strain evidence="2 3">DSM 14915</strain>
    </source>
</reference>
<dbReference type="Proteomes" id="UP000603940">
    <property type="component" value="Unassembled WGS sequence"/>
</dbReference>
<evidence type="ECO:0000256" key="1">
    <source>
        <dbReference type="SAM" id="MobiDB-lite"/>
    </source>
</evidence>
<dbReference type="EMBL" id="JACTUZ010000019">
    <property type="protein sequence ID" value="MBC9176766.1"/>
    <property type="molecule type" value="Genomic_DNA"/>
</dbReference>
<protein>
    <submittedName>
        <fullName evidence="2">Uncharacterized protein</fullName>
    </submittedName>
</protein>
<dbReference type="RefSeq" id="WP_187777911.1">
    <property type="nucleotide sequence ID" value="NZ_JACTUZ010000019.1"/>
</dbReference>
<evidence type="ECO:0000313" key="2">
    <source>
        <dbReference type="EMBL" id="MBC9176766.1"/>
    </source>
</evidence>
<sequence length="66" mass="7220">MAERTFKIFDEAGKEVGDQTVDERFTPFLLPGQRAEPVPTKEEAKAAERVEKAAAKEEAKAAEKAG</sequence>
<feature type="region of interest" description="Disordered" evidence="1">
    <location>
        <begin position="31"/>
        <end position="66"/>
    </location>
</feature>
<proteinExistence type="predicted"/>
<evidence type="ECO:0000313" key="3">
    <source>
        <dbReference type="Proteomes" id="UP000603940"/>
    </source>
</evidence>
<organism evidence="2 3">
    <name type="scientific">Pseudoroseomonas ludipueritiae</name>
    <dbReference type="NCBI Taxonomy" id="198093"/>
    <lineage>
        <taxon>Bacteria</taxon>
        <taxon>Pseudomonadati</taxon>
        <taxon>Pseudomonadota</taxon>
        <taxon>Alphaproteobacteria</taxon>
        <taxon>Acetobacterales</taxon>
        <taxon>Acetobacteraceae</taxon>
        <taxon>Pseudoroseomonas</taxon>
    </lineage>
</organism>